<dbReference type="Proteomes" id="UP000814176">
    <property type="component" value="Unassembled WGS sequence"/>
</dbReference>
<organism evidence="2 3">
    <name type="scientific">Rhodofomes roseus</name>
    <dbReference type="NCBI Taxonomy" id="34475"/>
    <lineage>
        <taxon>Eukaryota</taxon>
        <taxon>Fungi</taxon>
        <taxon>Dikarya</taxon>
        <taxon>Basidiomycota</taxon>
        <taxon>Agaricomycotina</taxon>
        <taxon>Agaricomycetes</taxon>
        <taxon>Polyporales</taxon>
        <taxon>Rhodofomes</taxon>
    </lineage>
</organism>
<gene>
    <name evidence="2" type="ORF">C8Q71DRAFT_13535</name>
</gene>
<accession>A0ABQ8KYE9</accession>
<feature type="chain" id="PRO_5046619409" evidence="1">
    <location>
        <begin position="19"/>
        <end position="105"/>
    </location>
</feature>
<dbReference type="RefSeq" id="XP_047784596.1">
    <property type="nucleotide sequence ID" value="XM_047916506.1"/>
</dbReference>
<dbReference type="GeneID" id="71997238"/>
<feature type="signal peptide" evidence="1">
    <location>
        <begin position="1"/>
        <end position="18"/>
    </location>
</feature>
<protein>
    <submittedName>
        <fullName evidence="2">Uncharacterized protein</fullName>
    </submittedName>
</protein>
<comment type="caution">
    <text evidence="2">The sequence shown here is derived from an EMBL/GenBank/DDBJ whole genome shotgun (WGS) entry which is preliminary data.</text>
</comment>
<proteinExistence type="predicted"/>
<evidence type="ECO:0000256" key="1">
    <source>
        <dbReference type="SAM" id="SignalP"/>
    </source>
</evidence>
<reference evidence="2 3" key="1">
    <citation type="journal article" date="2021" name="Environ. Microbiol.">
        <title>Gene family expansions and transcriptome signatures uncover fungal adaptations to wood decay.</title>
        <authorList>
            <person name="Hage H."/>
            <person name="Miyauchi S."/>
            <person name="Viragh M."/>
            <person name="Drula E."/>
            <person name="Min B."/>
            <person name="Chaduli D."/>
            <person name="Navarro D."/>
            <person name="Favel A."/>
            <person name="Norest M."/>
            <person name="Lesage-Meessen L."/>
            <person name="Balint B."/>
            <person name="Merenyi Z."/>
            <person name="de Eugenio L."/>
            <person name="Morin E."/>
            <person name="Martinez A.T."/>
            <person name="Baldrian P."/>
            <person name="Stursova M."/>
            <person name="Martinez M.J."/>
            <person name="Novotny C."/>
            <person name="Magnuson J.K."/>
            <person name="Spatafora J.W."/>
            <person name="Maurice S."/>
            <person name="Pangilinan J."/>
            <person name="Andreopoulos W."/>
            <person name="LaButti K."/>
            <person name="Hundley H."/>
            <person name="Na H."/>
            <person name="Kuo A."/>
            <person name="Barry K."/>
            <person name="Lipzen A."/>
            <person name="Henrissat B."/>
            <person name="Riley R."/>
            <person name="Ahrendt S."/>
            <person name="Nagy L.G."/>
            <person name="Grigoriev I.V."/>
            <person name="Martin F."/>
            <person name="Rosso M.N."/>
        </authorList>
    </citation>
    <scope>NUCLEOTIDE SEQUENCE [LARGE SCALE GENOMIC DNA]</scope>
    <source>
        <strain evidence="2 3">CIRM-BRFM 1785</strain>
    </source>
</reference>
<evidence type="ECO:0000313" key="2">
    <source>
        <dbReference type="EMBL" id="KAH9843786.1"/>
    </source>
</evidence>
<keyword evidence="1" id="KW-0732">Signal</keyword>
<sequence>MSALHSLTFVLVLTRLLGNLEMTINGFLLYAPLLWEHAMDSYRSVYKYWARSSFIGCHSYLITEVIVSLPPVHHQAASSRRSLKYWSPASWIVFRWQTSASMRPR</sequence>
<evidence type="ECO:0000313" key="3">
    <source>
        <dbReference type="Proteomes" id="UP000814176"/>
    </source>
</evidence>
<name>A0ABQ8KYE9_9APHY</name>
<dbReference type="EMBL" id="JADCUA010000001">
    <property type="protein sequence ID" value="KAH9843786.1"/>
    <property type="molecule type" value="Genomic_DNA"/>
</dbReference>
<keyword evidence="3" id="KW-1185">Reference proteome</keyword>